<sequence length="141" mass="15888">MVTWRVFNCQSAGWCKETKNNRIHDTSPGTLTGLVRADDAGGDSIVYAYRSGRLPKDVSIPLKVLEYERFHISPLKTPRHVQLKWVYRFYGYQYRDRQETGAFRQRQVSPSSGSGTVSSQALSFPTALISLSVRGCGLSIR</sequence>
<protein>
    <submittedName>
        <fullName evidence="2">Uncharacterized protein</fullName>
    </submittedName>
</protein>
<comment type="caution">
    <text evidence="2">The sequence shown here is derived from an EMBL/GenBank/DDBJ whole genome shotgun (WGS) entry which is preliminary data.</text>
</comment>
<evidence type="ECO:0000256" key="1">
    <source>
        <dbReference type="ARBA" id="ARBA00023277"/>
    </source>
</evidence>
<organism evidence="2 3">
    <name type="scientific">Brassica napus</name>
    <name type="common">Rape</name>
    <dbReference type="NCBI Taxonomy" id="3708"/>
    <lineage>
        <taxon>Eukaryota</taxon>
        <taxon>Viridiplantae</taxon>
        <taxon>Streptophyta</taxon>
        <taxon>Embryophyta</taxon>
        <taxon>Tracheophyta</taxon>
        <taxon>Spermatophyta</taxon>
        <taxon>Magnoliopsida</taxon>
        <taxon>eudicotyledons</taxon>
        <taxon>Gunneridae</taxon>
        <taxon>Pentapetalae</taxon>
        <taxon>rosids</taxon>
        <taxon>malvids</taxon>
        <taxon>Brassicales</taxon>
        <taxon>Brassicaceae</taxon>
        <taxon>Brassiceae</taxon>
        <taxon>Brassica</taxon>
    </lineage>
</organism>
<evidence type="ECO:0000313" key="3">
    <source>
        <dbReference type="Proteomes" id="UP000824890"/>
    </source>
</evidence>
<dbReference type="Proteomes" id="UP000824890">
    <property type="component" value="Unassembled WGS sequence"/>
</dbReference>
<evidence type="ECO:0000313" key="2">
    <source>
        <dbReference type="EMBL" id="KAH0918876.1"/>
    </source>
</evidence>
<name>A0ABQ8CRE2_BRANA</name>
<proteinExistence type="predicted"/>
<reference evidence="2 3" key="1">
    <citation type="submission" date="2021-05" db="EMBL/GenBank/DDBJ databases">
        <title>Genome Assembly of Synthetic Allotetraploid Brassica napus Reveals Homoeologous Exchanges between Subgenomes.</title>
        <authorList>
            <person name="Davis J.T."/>
        </authorList>
    </citation>
    <scope>NUCLEOTIDE SEQUENCE [LARGE SCALE GENOMIC DNA]</scope>
    <source>
        <strain evidence="3">cv. Da-Ae</strain>
        <tissue evidence="2">Seedling</tissue>
    </source>
</reference>
<accession>A0ABQ8CRE2</accession>
<dbReference type="Pfam" id="PF05691">
    <property type="entry name" value="Raffinose_syn"/>
    <property type="match status" value="1"/>
</dbReference>
<keyword evidence="1" id="KW-0119">Carbohydrate metabolism</keyword>
<keyword evidence="3" id="KW-1185">Reference proteome</keyword>
<gene>
    <name evidence="2" type="ORF">HID58_026536</name>
</gene>
<dbReference type="InterPro" id="IPR008811">
    <property type="entry name" value="Glycosyl_hydrolases_36"/>
</dbReference>
<dbReference type="EMBL" id="JAGKQM010000007">
    <property type="protein sequence ID" value="KAH0918876.1"/>
    <property type="molecule type" value="Genomic_DNA"/>
</dbReference>